<sequence length="160" mass="18330">MQLREDFTVFLNDINEIKRTSNSTDNIHSSDRKIVEYFQRNNEQVQDWVSPAILLTQNSHSLYVSSSNFSDIFDARIPFKVAIPFVTVKPRKRKSTATSSIPTNVNQKIKTNNSFAKFSDLETDDELATNISTIAIQNSTQSTKQKLKPKVKKNHRHCPN</sequence>
<comment type="caution">
    <text evidence="2">The sequence shown here is derived from an EMBL/GenBank/DDBJ whole genome shotgun (WGS) entry which is preliminary data.</text>
</comment>
<proteinExistence type="predicted"/>
<accession>A0AAV4X1I3</accession>
<feature type="region of interest" description="Disordered" evidence="1">
    <location>
        <begin position="140"/>
        <end position="160"/>
    </location>
</feature>
<evidence type="ECO:0000256" key="1">
    <source>
        <dbReference type="SAM" id="MobiDB-lite"/>
    </source>
</evidence>
<evidence type="ECO:0000313" key="2">
    <source>
        <dbReference type="EMBL" id="GIY88025.1"/>
    </source>
</evidence>
<evidence type="ECO:0000313" key="3">
    <source>
        <dbReference type="Proteomes" id="UP001054837"/>
    </source>
</evidence>
<gene>
    <name evidence="2" type="ORF">CDAR_368851</name>
</gene>
<organism evidence="2 3">
    <name type="scientific">Caerostris darwini</name>
    <dbReference type="NCBI Taxonomy" id="1538125"/>
    <lineage>
        <taxon>Eukaryota</taxon>
        <taxon>Metazoa</taxon>
        <taxon>Ecdysozoa</taxon>
        <taxon>Arthropoda</taxon>
        <taxon>Chelicerata</taxon>
        <taxon>Arachnida</taxon>
        <taxon>Araneae</taxon>
        <taxon>Araneomorphae</taxon>
        <taxon>Entelegynae</taxon>
        <taxon>Araneoidea</taxon>
        <taxon>Araneidae</taxon>
        <taxon>Caerostris</taxon>
    </lineage>
</organism>
<protein>
    <submittedName>
        <fullName evidence="2">Uncharacterized protein</fullName>
    </submittedName>
</protein>
<feature type="compositionally biased region" description="Basic residues" evidence="1">
    <location>
        <begin position="145"/>
        <end position="160"/>
    </location>
</feature>
<dbReference type="EMBL" id="BPLQ01015435">
    <property type="protein sequence ID" value="GIY88025.1"/>
    <property type="molecule type" value="Genomic_DNA"/>
</dbReference>
<reference evidence="2 3" key="1">
    <citation type="submission" date="2021-06" db="EMBL/GenBank/DDBJ databases">
        <title>Caerostris darwini draft genome.</title>
        <authorList>
            <person name="Kono N."/>
            <person name="Arakawa K."/>
        </authorList>
    </citation>
    <scope>NUCLEOTIDE SEQUENCE [LARGE SCALE GENOMIC DNA]</scope>
</reference>
<keyword evidence="3" id="KW-1185">Reference proteome</keyword>
<name>A0AAV4X1I3_9ARAC</name>
<dbReference type="Proteomes" id="UP001054837">
    <property type="component" value="Unassembled WGS sequence"/>
</dbReference>
<dbReference type="AlphaFoldDB" id="A0AAV4X1I3"/>